<dbReference type="EMBL" id="JACEEZ010004992">
    <property type="protein sequence ID" value="KAG0725978.1"/>
    <property type="molecule type" value="Genomic_DNA"/>
</dbReference>
<keyword evidence="2" id="KW-1185">Reference proteome</keyword>
<proteinExistence type="predicted"/>
<sequence length="248" mass="27532">MAFLLRNYFVPEVDKKLIQHSSVQSKVGLFAFQSLCCRQFASFSLVLPHFPFFRHIFPPPAVAPASVNRYAPRTTCALVLEDCFYFSIVRLPVSGLVVACWGPRCTAALPWHEVEYGTSRSPCRSSLSEEAGFSTFRPSAEAQCRLRRGEGGIVWLKGWWRWLCWKQFSSVVEVYRLIHGNTGGPCGNGPLPLAARGVCLPVDRVTAAEFCPPSILTWKSKDSSPAPPSSAVFVMRPCSPSDKALRQC</sequence>
<dbReference type="Proteomes" id="UP000770661">
    <property type="component" value="Unassembled WGS sequence"/>
</dbReference>
<protein>
    <submittedName>
        <fullName evidence="1">Uncharacterized protein</fullName>
    </submittedName>
</protein>
<comment type="caution">
    <text evidence="1">The sequence shown here is derived from an EMBL/GenBank/DDBJ whole genome shotgun (WGS) entry which is preliminary data.</text>
</comment>
<dbReference type="AlphaFoldDB" id="A0A8J4YDI4"/>
<evidence type="ECO:0000313" key="1">
    <source>
        <dbReference type="EMBL" id="KAG0725978.1"/>
    </source>
</evidence>
<accession>A0A8J4YDI4</accession>
<organism evidence="1 2">
    <name type="scientific">Chionoecetes opilio</name>
    <name type="common">Atlantic snow crab</name>
    <name type="synonym">Cancer opilio</name>
    <dbReference type="NCBI Taxonomy" id="41210"/>
    <lineage>
        <taxon>Eukaryota</taxon>
        <taxon>Metazoa</taxon>
        <taxon>Ecdysozoa</taxon>
        <taxon>Arthropoda</taxon>
        <taxon>Crustacea</taxon>
        <taxon>Multicrustacea</taxon>
        <taxon>Malacostraca</taxon>
        <taxon>Eumalacostraca</taxon>
        <taxon>Eucarida</taxon>
        <taxon>Decapoda</taxon>
        <taxon>Pleocyemata</taxon>
        <taxon>Brachyura</taxon>
        <taxon>Eubrachyura</taxon>
        <taxon>Majoidea</taxon>
        <taxon>Majidae</taxon>
        <taxon>Chionoecetes</taxon>
    </lineage>
</organism>
<name>A0A8J4YDI4_CHIOP</name>
<gene>
    <name evidence="1" type="ORF">GWK47_004480</name>
</gene>
<reference evidence="1" key="1">
    <citation type="submission" date="2020-07" db="EMBL/GenBank/DDBJ databases">
        <title>The High-quality genome of the commercially important snow crab, Chionoecetes opilio.</title>
        <authorList>
            <person name="Jeong J.-H."/>
            <person name="Ryu S."/>
        </authorList>
    </citation>
    <scope>NUCLEOTIDE SEQUENCE</scope>
    <source>
        <strain evidence="1">MADBK_172401_WGS</strain>
        <tissue evidence="1">Digestive gland</tissue>
    </source>
</reference>
<evidence type="ECO:0000313" key="2">
    <source>
        <dbReference type="Proteomes" id="UP000770661"/>
    </source>
</evidence>